<evidence type="ECO:0000256" key="2">
    <source>
        <dbReference type="ARBA" id="ARBA00023002"/>
    </source>
</evidence>
<evidence type="ECO:0000313" key="4">
    <source>
        <dbReference type="EMBL" id="MDO7836471.1"/>
    </source>
</evidence>
<dbReference type="PANTHER" id="PTHR43669">
    <property type="entry name" value="5-KETO-D-GLUCONATE 5-REDUCTASE"/>
    <property type="match status" value="1"/>
</dbReference>
<evidence type="ECO:0000313" key="5">
    <source>
        <dbReference type="Proteomes" id="UP001176471"/>
    </source>
</evidence>
<dbReference type="SUPFAM" id="SSF51735">
    <property type="entry name" value="NAD(P)-binding Rossmann-fold domains"/>
    <property type="match status" value="1"/>
</dbReference>
<comment type="caution">
    <text evidence="4">The sequence shown here is derived from an EMBL/GenBank/DDBJ whole genome shotgun (WGS) entry which is preliminary data.</text>
</comment>
<name>A0ABT8ZSP2_9SPHN</name>
<dbReference type="InterPro" id="IPR036291">
    <property type="entry name" value="NAD(P)-bd_dom_sf"/>
</dbReference>
<evidence type="ECO:0000256" key="3">
    <source>
        <dbReference type="RuleBase" id="RU000363"/>
    </source>
</evidence>
<dbReference type="InterPro" id="IPR002347">
    <property type="entry name" value="SDR_fam"/>
</dbReference>
<dbReference type="CDD" id="cd05233">
    <property type="entry name" value="SDR_c"/>
    <property type="match status" value="1"/>
</dbReference>
<dbReference type="InterPro" id="IPR020904">
    <property type="entry name" value="Sc_DH/Rdtase_CS"/>
</dbReference>
<gene>
    <name evidence="4" type="ORF">Q4610_15590</name>
</gene>
<dbReference type="Proteomes" id="UP001176471">
    <property type="component" value="Unassembled WGS sequence"/>
</dbReference>
<accession>A0ABT8ZSP2</accession>
<dbReference type="EMBL" id="JAUQOM010000008">
    <property type="protein sequence ID" value="MDO7836471.1"/>
    <property type="molecule type" value="Genomic_DNA"/>
</dbReference>
<organism evidence="4 5">
    <name type="scientific">Sphingobium cyanobacteriorum</name>
    <dbReference type="NCBI Taxonomy" id="3063954"/>
    <lineage>
        <taxon>Bacteria</taxon>
        <taxon>Pseudomonadati</taxon>
        <taxon>Pseudomonadota</taxon>
        <taxon>Alphaproteobacteria</taxon>
        <taxon>Sphingomonadales</taxon>
        <taxon>Sphingomonadaceae</taxon>
        <taxon>Sphingobium</taxon>
    </lineage>
</organism>
<dbReference type="PANTHER" id="PTHR43669:SF3">
    <property type="entry name" value="ALCOHOL DEHYDROGENASE, PUTATIVE (AFU_ORTHOLOGUE AFUA_3G03445)-RELATED"/>
    <property type="match status" value="1"/>
</dbReference>
<comment type="similarity">
    <text evidence="1 3">Belongs to the short-chain dehydrogenases/reductases (SDR) family.</text>
</comment>
<dbReference type="Pfam" id="PF00106">
    <property type="entry name" value="adh_short"/>
    <property type="match status" value="1"/>
</dbReference>
<dbReference type="PROSITE" id="PS00061">
    <property type="entry name" value="ADH_SHORT"/>
    <property type="match status" value="1"/>
</dbReference>
<dbReference type="Gene3D" id="3.40.50.720">
    <property type="entry name" value="NAD(P)-binding Rossmann-like Domain"/>
    <property type="match status" value="1"/>
</dbReference>
<protein>
    <submittedName>
        <fullName evidence="4">SDR family oxidoreductase</fullName>
    </submittedName>
</protein>
<keyword evidence="5" id="KW-1185">Reference proteome</keyword>
<dbReference type="RefSeq" id="WP_304536882.1">
    <property type="nucleotide sequence ID" value="NZ_JAUQOM010000008.1"/>
</dbReference>
<proteinExistence type="inferred from homology"/>
<reference evidence="4" key="1">
    <citation type="submission" date="2023-07" db="EMBL/GenBank/DDBJ databases">
        <title>Bacterial whole genome sequence for Sphingobium sp. HBC34.</title>
        <authorList>
            <person name="Le V."/>
            <person name="Ko S.-R."/>
            <person name="Ahn C.-Y."/>
            <person name="Oh H.-M."/>
        </authorList>
    </citation>
    <scope>NUCLEOTIDE SEQUENCE</scope>
    <source>
        <strain evidence="4">HBC34</strain>
    </source>
</reference>
<evidence type="ECO:0000256" key="1">
    <source>
        <dbReference type="ARBA" id="ARBA00006484"/>
    </source>
</evidence>
<dbReference type="PRINTS" id="PR00081">
    <property type="entry name" value="GDHRDH"/>
</dbReference>
<keyword evidence="2" id="KW-0560">Oxidoreductase</keyword>
<sequence length="258" mass="27329">MVENYSVNLTGRTALITGASAGLGARFARILAASGANVVLAARRVALLEQLTQDICDAGGQAIAVPMDVTDEASTKAAYDAAEAAFGVVDTVIGNAGLNIEGLTFDLDASALDAINQVNVKGLFLTLREGARRLIDAGSSERQHGRMVAISSITAQYIAGGTGAYSASKAAALQLCRVLAREWANRGINLNIVLPGYIPTDINAEWFEKEGGQRQIQKWPRRRLMDESSLDGIILYLCSDASQFVTGSMFTIDDGQSL</sequence>
<dbReference type="PRINTS" id="PR00080">
    <property type="entry name" value="SDRFAMILY"/>
</dbReference>